<dbReference type="SUPFAM" id="SSF48264">
    <property type="entry name" value="Cytochrome P450"/>
    <property type="match status" value="2"/>
</dbReference>
<evidence type="ECO:0000313" key="10">
    <source>
        <dbReference type="EMBL" id="GKV19425.1"/>
    </source>
</evidence>
<feature type="binding site" description="axial binding residue" evidence="6">
    <location>
        <position position="745"/>
    </location>
    <ligand>
        <name>heme</name>
        <dbReference type="ChEBI" id="CHEBI:30413"/>
    </ligand>
    <ligandPart>
        <name>Fe</name>
        <dbReference type="ChEBI" id="CHEBI:18248"/>
    </ligandPart>
</feature>
<dbReference type="GO" id="GO:0005506">
    <property type="term" value="F:iron ion binding"/>
    <property type="evidence" value="ECO:0007669"/>
    <property type="project" value="InterPro"/>
</dbReference>
<evidence type="ECO:0000256" key="4">
    <source>
        <dbReference type="ARBA" id="ARBA00023002"/>
    </source>
</evidence>
<dbReference type="EMBL" id="BPVZ01000052">
    <property type="protein sequence ID" value="GKV19425.1"/>
    <property type="molecule type" value="Genomic_DNA"/>
</dbReference>
<evidence type="ECO:0000256" key="8">
    <source>
        <dbReference type="SAM" id="MobiDB-lite"/>
    </source>
</evidence>
<dbReference type="AlphaFoldDB" id="A0AAV5K887"/>
<dbReference type="InterPro" id="IPR017972">
    <property type="entry name" value="Cyt_P450_CS"/>
</dbReference>
<evidence type="ECO:0000256" key="9">
    <source>
        <dbReference type="SAM" id="Phobius"/>
    </source>
</evidence>
<organism evidence="10 11">
    <name type="scientific">Rubroshorea leprosula</name>
    <dbReference type="NCBI Taxonomy" id="152421"/>
    <lineage>
        <taxon>Eukaryota</taxon>
        <taxon>Viridiplantae</taxon>
        <taxon>Streptophyta</taxon>
        <taxon>Embryophyta</taxon>
        <taxon>Tracheophyta</taxon>
        <taxon>Spermatophyta</taxon>
        <taxon>Magnoliopsida</taxon>
        <taxon>eudicotyledons</taxon>
        <taxon>Gunneridae</taxon>
        <taxon>Pentapetalae</taxon>
        <taxon>rosids</taxon>
        <taxon>malvids</taxon>
        <taxon>Malvales</taxon>
        <taxon>Dipterocarpaceae</taxon>
        <taxon>Rubroshorea</taxon>
    </lineage>
</organism>
<evidence type="ECO:0000256" key="5">
    <source>
        <dbReference type="ARBA" id="ARBA00023004"/>
    </source>
</evidence>
<dbReference type="Pfam" id="PF00067">
    <property type="entry name" value="p450"/>
    <property type="match status" value="2"/>
</dbReference>
<keyword evidence="4" id="KW-0560">Oxidoreductase</keyword>
<keyword evidence="5 6" id="KW-0408">Iron</keyword>
<evidence type="ECO:0000256" key="3">
    <source>
        <dbReference type="ARBA" id="ARBA00022723"/>
    </source>
</evidence>
<evidence type="ECO:0000256" key="1">
    <source>
        <dbReference type="ARBA" id="ARBA00010617"/>
    </source>
</evidence>
<evidence type="ECO:0000256" key="6">
    <source>
        <dbReference type="PIRSR" id="PIRSR602401-1"/>
    </source>
</evidence>
<feature type="coiled-coil region" evidence="7">
    <location>
        <begin position="482"/>
        <end position="509"/>
    </location>
</feature>
<evidence type="ECO:0000256" key="7">
    <source>
        <dbReference type="SAM" id="Coils"/>
    </source>
</evidence>
<keyword evidence="3 6" id="KW-0479">Metal-binding</keyword>
<comment type="similarity">
    <text evidence="1">Belongs to the cytochrome P450 family.</text>
</comment>
<feature type="transmembrane region" description="Helical" evidence="9">
    <location>
        <begin position="12"/>
        <end position="30"/>
    </location>
</feature>
<name>A0AAV5K887_9ROSI</name>
<protein>
    <recommendedName>
        <fullName evidence="12">Cytochrome P450</fullName>
    </recommendedName>
</protein>
<dbReference type="GO" id="GO:0004497">
    <property type="term" value="F:monooxygenase activity"/>
    <property type="evidence" value="ECO:0007669"/>
    <property type="project" value="InterPro"/>
</dbReference>
<feature type="region of interest" description="Disordered" evidence="8">
    <location>
        <begin position="541"/>
        <end position="581"/>
    </location>
</feature>
<keyword evidence="11" id="KW-1185">Reference proteome</keyword>
<dbReference type="PANTHER" id="PTHR47955">
    <property type="entry name" value="CYTOCHROME P450 FAMILY 71 PROTEIN"/>
    <property type="match status" value="1"/>
</dbReference>
<comment type="caution">
    <text evidence="10">The sequence shown here is derived from an EMBL/GenBank/DDBJ whole genome shotgun (WGS) entry which is preliminary data.</text>
</comment>
<keyword evidence="7" id="KW-0175">Coiled coil</keyword>
<dbReference type="InterPro" id="IPR036396">
    <property type="entry name" value="Cyt_P450_sf"/>
</dbReference>
<gene>
    <name evidence="10" type="ORF">SLEP1_g29686</name>
</gene>
<reference evidence="10 11" key="1">
    <citation type="journal article" date="2021" name="Commun. Biol.">
        <title>The genome of Shorea leprosula (Dipterocarpaceae) highlights the ecological relevance of drought in aseasonal tropical rainforests.</title>
        <authorList>
            <person name="Ng K.K.S."/>
            <person name="Kobayashi M.J."/>
            <person name="Fawcett J.A."/>
            <person name="Hatakeyama M."/>
            <person name="Paape T."/>
            <person name="Ng C.H."/>
            <person name="Ang C.C."/>
            <person name="Tnah L.H."/>
            <person name="Lee C.T."/>
            <person name="Nishiyama T."/>
            <person name="Sese J."/>
            <person name="O'Brien M.J."/>
            <person name="Copetti D."/>
            <person name="Mohd Noor M.I."/>
            <person name="Ong R.C."/>
            <person name="Putra M."/>
            <person name="Sireger I.Z."/>
            <person name="Indrioko S."/>
            <person name="Kosugi Y."/>
            <person name="Izuno A."/>
            <person name="Isagi Y."/>
            <person name="Lee S.L."/>
            <person name="Shimizu K.K."/>
        </authorList>
    </citation>
    <scope>NUCLEOTIDE SEQUENCE [LARGE SCALE GENOMIC DNA]</scope>
    <source>
        <strain evidence="10">214</strain>
    </source>
</reference>
<dbReference type="GO" id="GO:0016705">
    <property type="term" value="F:oxidoreductase activity, acting on paired donors, with incorporation or reduction of molecular oxygen"/>
    <property type="evidence" value="ECO:0007669"/>
    <property type="project" value="InterPro"/>
</dbReference>
<evidence type="ECO:0000256" key="2">
    <source>
        <dbReference type="ARBA" id="ARBA00022617"/>
    </source>
</evidence>
<dbReference type="PRINTS" id="PR00463">
    <property type="entry name" value="EP450I"/>
</dbReference>
<keyword evidence="9" id="KW-1133">Transmembrane helix</keyword>
<evidence type="ECO:0008006" key="12">
    <source>
        <dbReference type="Google" id="ProtNLM"/>
    </source>
</evidence>
<keyword evidence="2 6" id="KW-0349">Heme</keyword>
<comment type="cofactor">
    <cofactor evidence="6">
        <name>heme</name>
        <dbReference type="ChEBI" id="CHEBI:30413"/>
    </cofactor>
</comment>
<keyword evidence="9" id="KW-0472">Membrane</keyword>
<proteinExistence type="inferred from homology"/>
<dbReference type="Gene3D" id="1.10.630.10">
    <property type="entry name" value="Cytochrome P450"/>
    <property type="match status" value="2"/>
</dbReference>
<dbReference type="InterPro" id="IPR002401">
    <property type="entry name" value="Cyt_P450_E_grp-I"/>
</dbReference>
<dbReference type="Pfam" id="PF14223">
    <property type="entry name" value="Retrotran_gag_2"/>
    <property type="match status" value="1"/>
</dbReference>
<dbReference type="Proteomes" id="UP001054252">
    <property type="component" value="Unassembled WGS sequence"/>
</dbReference>
<evidence type="ECO:0000313" key="11">
    <source>
        <dbReference type="Proteomes" id="UP001054252"/>
    </source>
</evidence>
<sequence length="807" mass="91515">MQLIFWFNHLPFAHGALFLFLSIPFHLLSFHSHGVEFRERTKSNGFISKQPPGPRKLPIIGNVHQLASSLPHHRLRDLAKRYGPLMHLQLGEVSTIVVSSPEFAREFMKTNDITFASRPEILASQIIGYDSTNISFSPYRDYWRQIRKICMLELLSSKRVQSFKPVREEVMKDLIKWISSKAGAPINLTEKVFSSSYTMTSKGAFGKKCREQDRFETAVQQSIELAAGLNPSDLYPSNKLLYVIGRMGAQRLHKEVDRILGDIVDEHMKSLRTAKIGVKEVNEDLVDVLLKYEGHGGLGFHLTADNIKAVILDLYAAGSETTATIVYPLIRSAQLLHHIQEDAPPETISKDKEETENPEYYVWLNNDGLLTSWLLGTMNEDSLSLVVGSNSAYEIWKCLEEHYLASTKEQELQLKGQLTIKRGSNESLEAFLKKFKNTCDSLAAINKPLDDLDKVFHLSRVVGSRYQPYNLAVLSKAPYPTFRQYILGLENTERDLNAEEEEEKNSAQNYGQVFIVQRGRGNRGRGRRSFNSRGRGFIQASNYNNHWSGNNRPVVTNNNPQPYQGNLQQKNQPKTQSSKGENTCQICGIYGHIAIKCWYRFDHAYQSEDLPQALAAVSLSEDKDPSFYADSAASDHMTSDKGNLYSKLPYNGNRKDPKTQQILAKGSRKGQLYALDEEAQEKCEINGYEIPFKSKVLINGWAIGRDPSLWNDAERFYPERFLGISIDFKGTNFEYIPFGAGRRMCPGMASGLVSVEFILALLLYHFDWKLPNGIHHQDLDMSESFGVTAQRKYDLFAIPSPHQPSLE</sequence>
<dbReference type="PANTHER" id="PTHR47955:SF8">
    <property type="entry name" value="CYTOCHROME P450 71D11-LIKE"/>
    <property type="match status" value="1"/>
</dbReference>
<dbReference type="InterPro" id="IPR001128">
    <property type="entry name" value="Cyt_P450"/>
</dbReference>
<dbReference type="PROSITE" id="PS00086">
    <property type="entry name" value="CYTOCHROME_P450"/>
    <property type="match status" value="1"/>
</dbReference>
<dbReference type="GO" id="GO:0020037">
    <property type="term" value="F:heme binding"/>
    <property type="evidence" value="ECO:0007669"/>
    <property type="project" value="InterPro"/>
</dbReference>
<accession>A0AAV5K887</accession>
<keyword evidence="9" id="KW-0812">Transmembrane</keyword>